<proteinExistence type="predicted"/>
<dbReference type="AlphaFoldDB" id="A0A9X0YKV4"/>
<dbReference type="Proteomes" id="UP001138672">
    <property type="component" value="Unassembled WGS sequence"/>
</dbReference>
<evidence type="ECO:0000313" key="5">
    <source>
        <dbReference type="Proteomes" id="UP001231587"/>
    </source>
</evidence>
<dbReference type="EMBL" id="JAUSUU010000001">
    <property type="protein sequence ID" value="MDQ0333859.1"/>
    <property type="molecule type" value="Genomic_DNA"/>
</dbReference>
<evidence type="ECO:0000313" key="4">
    <source>
        <dbReference type="Proteomes" id="UP001138672"/>
    </source>
</evidence>
<name>A0A9X0YKV4_9FLAO</name>
<dbReference type="OrthoDB" id="1121212at2"/>
<accession>A0A9X0YKV4</accession>
<keyword evidence="5" id="KW-1185">Reference proteome</keyword>
<feature type="transmembrane region" description="Helical" evidence="1">
    <location>
        <begin position="68"/>
        <end position="89"/>
    </location>
</feature>
<dbReference type="EMBL" id="JAGGJQ010000002">
    <property type="protein sequence ID" value="MBP1839082.1"/>
    <property type="molecule type" value="Genomic_DNA"/>
</dbReference>
<evidence type="ECO:0000313" key="2">
    <source>
        <dbReference type="EMBL" id="MBP1839082.1"/>
    </source>
</evidence>
<evidence type="ECO:0000313" key="3">
    <source>
        <dbReference type="EMBL" id="MDQ0333859.1"/>
    </source>
</evidence>
<reference evidence="2" key="1">
    <citation type="submission" date="2021-03" db="EMBL/GenBank/DDBJ databases">
        <title>Genomic Encyclopedia of Type Strains, Phase IV (KMG-IV): sequencing the most valuable type-strain genomes for metagenomic binning, comparative biology and taxonomic classification.</title>
        <authorList>
            <person name="Goeker M."/>
        </authorList>
    </citation>
    <scope>NUCLEOTIDE SEQUENCE</scope>
    <source>
        <strain evidence="2">DSM 15523</strain>
        <strain evidence="3 5">DSM 16476</strain>
    </source>
</reference>
<sequence length="90" mass="10323">MSFGGATQAMITSLKNNKKLLNKRKSLKDNMGGYSNRNNPVEFKTPNANAYELSKIKRKLQKENSQVFYKRVIILIAFLTVLISVLYYFA</sequence>
<keyword evidence="1" id="KW-0472">Membrane</keyword>
<organism evidence="2 4">
    <name type="scientific">Formosa algae</name>
    <dbReference type="NCBI Taxonomy" id="225843"/>
    <lineage>
        <taxon>Bacteria</taxon>
        <taxon>Pseudomonadati</taxon>
        <taxon>Bacteroidota</taxon>
        <taxon>Flavobacteriia</taxon>
        <taxon>Flavobacteriales</taxon>
        <taxon>Flavobacteriaceae</taxon>
        <taxon>Formosa</taxon>
    </lineage>
</organism>
<dbReference type="RefSeq" id="WP_057780549.1">
    <property type="nucleotide sequence ID" value="NZ_JAGGJQ010000002.1"/>
</dbReference>
<protein>
    <submittedName>
        <fullName evidence="2">Uncharacterized protein</fullName>
    </submittedName>
</protein>
<evidence type="ECO:0000256" key="1">
    <source>
        <dbReference type="SAM" id="Phobius"/>
    </source>
</evidence>
<gene>
    <name evidence="2" type="ORF">J2Z56_000988</name>
    <name evidence="3" type="ORF">J2Z57_000281</name>
</gene>
<dbReference type="Proteomes" id="UP001231587">
    <property type="component" value="Unassembled WGS sequence"/>
</dbReference>
<keyword evidence="1" id="KW-1133">Transmembrane helix</keyword>
<keyword evidence="1" id="KW-0812">Transmembrane</keyword>
<comment type="caution">
    <text evidence="2">The sequence shown here is derived from an EMBL/GenBank/DDBJ whole genome shotgun (WGS) entry which is preliminary data.</text>
</comment>